<evidence type="ECO:0000256" key="1">
    <source>
        <dbReference type="SAM" id="Coils"/>
    </source>
</evidence>
<dbReference type="Proteomes" id="UP001500683">
    <property type="component" value="Unassembled WGS sequence"/>
</dbReference>
<organism evidence="3 4">
    <name type="scientific">Actinomadura miaoliensis</name>
    <dbReference type="NCBI Taxonomy" id="430685"/>
    <lineage>
        <taxon>Bacteria</taxon>
        <taxon>Bacillati</taxon>
        <taxon>Actinomycetota</taxon>
        <taxon>Actinomycetes</taxon>
        <taxon>Streptosporangiales</taxon>
        <taxon>Thermomonosporaceae</taxon>
        <taxon>Actinomadura</taxon>
    </lineage>
</organism>
<dbReference type="RefSeq" id="WP_344941446.1">
    <property type="nucleotide sequence ID" value="NZ_BAAAZG010000002.1"/>
</dbReference>
<feature type="coiled-coil region" evidence="1">
    <location>
        <begin position="468"/>
        <end position="513"/>
    </location>
</feature>
<name>A0ABP7V6H8_9ACTN</name>
<evidence type="ECO:0000313" key="4">
    <source>
        <dbReference type="Proteomes" id="UP001500683"/>
    </source>
</evidence>
<keyword evidence="1" id="KW-0175">Coiled coil</keyword>
<comment type="caution">
    <text evidence="3">The sequence shown here is derived from an EMBL/GenBank/DDBJ whole genome shotgun (WGS) entry which is preliminary data.</text>
</comment>
<dbReference type="InterPro" id="IPR009319">
    <property type="entry name" value="Phage_A118_VSP1"/>
</dbReference>
<accession>A0ABP7V6H8</accession>
<gene>
    <name evidence="3" type="ORF">GCM10022214_10410</name>
</gene>
<evidence type="ECO:0000313" key="3">
    <source>
        <dbReference type="EMBL" id="GAA4059770.1"/>
    </source>
</evidence>
<reference evidence="4" key="1">
    <citation type="journal article" date="2019" name="Int. J. Syst. Evol. Microbiol.">
        <title>The Global Catalogue of Microorganisms (GCM) 10K type strain sequencing project: providing services to taxonomists for standard genome sequencing and annotation.</title>
        <authorList>
            <consortium name="The Broad Institute Genomics Platform"/>
            <consortium name="The Broad Institute Genome Sequencing Center for Infectious Disease"/>
            <person name="Wu L."/>
            <person name="Ma J."/>
        </authorList>
    </citation>
    <scope>NUCLEOTIDE SEQUENCE [LARGE SCALE GENOMIC DNA]</scope>
    <source>
        <strain evidence="4">JCM 16702</strain>
    </source>
</reference>
<evidence type="ECO:0000256" key="2">
    <source>
        <dbReference type="SAM" id="MobiDB-lite"/>
    </source>
</evidence>
<dbReference type="Pfam" id="PF06152">
    <property type="entry name" value="Phage_min_cap2"/>
    <property type="match status" value="1"/>
</dbReference>
<protein>
    <recommendedName>
        <fullName evidence="5">Phage capsid protein</fullName>
    </recommendedName>
</protein>
<proteinExistence type="predicted"/>
<keyword evidence="4" id="KW-1185">Reference proteome</keyword>
<feature type="region of interest" description="Disordered" evidence="2">
    <location>
        <begin position="371"/>
        <end position="445"/>
    </location>
</feature>
<evidence type="ECO:0008006" key="5">
    <source>
        <dbReference type="Google" id="ProtNLM"/>
    </source>
</evidence>
<dbReference type="EMBL" id="BAAAZG010000002">
    <property type="protein sequence ID" value="GAA4059770.1"/>
    <property type="molecule type" value="Genomic_DNA"/>
</dbReference>
<sequence length="648" mass="71417">MAVDPDAVDAIAAMVADIYREAETALVRTIARHLDEGLDSPAAETRLADIRALRRAAQAIIAALEADTGPAVRTALADAYRHGWTSALADLPERWFPESGIGQAARQAAEQVTGTGFVEALANALLADFGTVERNILRNVEDAYRTVQAAAAARILTGVQTRRQAAQAMWQRLVDRGIGGFVDRAGRRWRLSSYAEMATRTNAQRAAVAGQVDRLDSIGVKLVYVSDAPQECPLCRPWEGKILRTTPGPLNVVTEHATRDIPVTVTAAATLDQARAAGFQHPNCRHSVSAYLPGVTRVPQRTADPGGYEARERQRAIERNIRKWKEREVGALTDQARQDARRRVRAWQAALREHLAQHPELKRLRYREQIGAGNIPPGRSNPPGGPAGDLGPPTEPTLDGGPAPAPAPRTGRVAPDEPPLDDRAPGPDQPVLEPPPPARPDPATMSNEELDAALMEAMSAADFDGAWIDRLSAEVDRREAEARAREQARERERERRERREAELADRMAQLIDEGWPEEEAVEEVYGISVAQQRRDRAIADLRAQGYTGDRFEDLARQAYRDYVHAQWLAAEEATNGYLVTREGTARGIDPRSLFTGPEARARRWASDELKAWWDQNGRMTFDEFKALLTDDSDAIHRLRGRGGGDFLA</sequence>